<dbReference type="Pfam" id="PF01174">
    <property type="entry name" value="SNO"/>
    <property type="match status" value="1"/>
</dbReference>
<dbReference type="InterPro" id="IPR029062">
    <property type="entry name" value="Class_I_gatase-like"/>
</dbReference>
<dbReference type="PIRSF" id="PIRSF005639">
    <property type="entry name" value="Glut_amidoT_SNO"/>
    <property type="match status" value="1"/>
</dbReference>
<dbReference type="Gene3D" id="3.40.50.880">
    <property type="match status" value="1"/>
</dbReference>
<feature type="binding site" evidence="8">
    <location>
        <begin position="84"/>
        <end position="86"/>
    </location>
    <ligand>
        <name>L-glutamine</name>
        <dbReference type="ChEBI" id="CHEBI:58359"/>
    </ligand>
</feature>
<dbReference type="InterPro" id="IPR021196">
    <property type="entry name" value="PdxT/SNO_CS"/>
</dbReference>
<feature type="binding site" evidence="8">
    <location>
        <position position="147"/>
    </location>
    <ligand>
        <name>L-glutamine</name>
        <dbReference type="ChEBI" id="CHEBI:58359"/>
    </ligand>
</feature>
<dbReference type="GO" id="GO:0016829">
    <property type="term" value="F:lyase activity"/>
    <property type="evidence" value="ECO:0007669"/>
    <property type="project" value="UniProtKB-KW"/>
</dbReference>
<accession>A0AA36FNY2</accession>
<dbReference type="GO" id="GO:1903600">
    <property type="term" value="C:glutaminase complex"/>
    <property type="evidence" value="ECO:0007669"/>
    <property type="project" value="TreeGrafter"/>
</dbReference>
<keyword evidence="3" id="KW-0378">Hydrolase</keyword>
<sequence>MPSVNNDLSSPSTKITSNQSNMDEQCEEQLHIGILEIQGGFSEHKAALIKAAQLMGNEAMLKIYSVRKAEDLLSKLCGLIIPGGESTTMGLFITRNKMADALQDWIKDEKHIVWGTCAGLIMLANQSEKQKIGGQSLIGGLDIVVSRNYFGRQVNSFQGKVKIVDKSLLKENTPSYFEGVFIRAPAVVKVNSPEVSTLAVLPHSSKEKSDTIVAVKQKNIIGTAFHPELTEDLRWHEYFLKIILSVQNH</sequence>
<comment type="catalytic activity">
    <reaction evidence="6">
        <text>L-glutamine + H2O = L-glutamate + NH4(+)</text>
        <dbReference type="Rhea" id="RHEA:15889"/>
        <dbReference type="ChEBI" id="CHEBI:15377"/>
        <dbReference type="ChEBI" id="CHEBI:28938"/>
        <dbReference type="ChEBI" id="CHEBI:29985"/>
        <dbReference type="ChEBI" id="CHEBI:58359"/>
        <dbReference type="EC" id="3.5.1.2"/>
    </reaction>
</comment>
<organism evidence="10 11">
    <name type="scientific">Octopus vulgaris</name>
    <name type="common">Common octopus</name>
    <dbReference type="NCBI Taxonomy" id="6645"/>
    <lineage>
        <taxon>Eukaryota</taxon>
        <taxon>Metazoa</taxon>
        <taxon>Spiralia</taxon>
        <taxon>Lophotrochozoa</taxon>
        <taxon>Mollusca</taxon>
        <taxon>Cephalopoda</taxon>
        <taxon>Coleoidea</taxon>
        <taxon>Octopodiformes</taxon>
        <taxon>Octopoda</taxon>
        <taxon>Incirrata</taxon>
        <taxon>Octopodidae</taxon>
        <taxon>Octopus</taxon>
    </lineage>
</organism>
<dbReference type="PROSITE" id="PS01236">
    <property type="entry name" value="PDXT_SNO_1"/>
    <property type="match status" value="1"/>
</dbReference>
<evidence type="ECO:0000256" key="7">
    <source>
        <dbReference type="PIRSR" id="PIRSR005639-1"/>
    </source>
</evidence>
<name>A0AA36FNY2_OCTVU</name>
<evidence type="ECO:0000313" key="11">
    <source>
        <dbReference type="Proteomes" id="UP001162480"/>
    </source>
</evidence>
<evidence type="ECO:0000256" key="9">
    <source>
        <dbReference type="SAM" id="MobiDB-lite"/>
    </source>
</evidence>
<proteinExistence type="inferred from homology"/>
<feature type="active site" description="Charge relay system" evidence="7">
    <location>
        <position position="226"/>
    </location>
</feature>
<reference evidence="10" key="1">
    <citation type="submission" date="2023-08" db="EMBL/GenBank/DDBJ databases">
        <authorList>
            <person name="Alioto T."/>
            <person name="Alioto T."/>
            <person name="Gomez Garrido J."/>
        </authorList>
    </citation>
    <scope>NUCLEOTIDE SEQUENCE</scope>
</reference>
<dbReference type="Proteomes" id="UP001162480">
    <property type="component" value="Chromosome 25"/>
</dbReference>
<dbReference type="EC" id="3.5.1.2" evidence="2"/>
<comment type="similarity">
    <text evidence="1">Belongs to the glutaminase PdxT/SNO family.</text>
</comment>
<dbReference type="AlphaFoldDB" id="A0AA36FNY2"/>
<evidence type="ECO:0000256" key="4">
    <source>
        <dbReference type="ARBA" id="ARBA00022962"/>
    </source>
</evidence>
<dbReference type="InterPro" id="IPR002161">
    <property type="entry name" value="PdxT/SNO"/>
</dbReference>
<keyword evidence="5" id="KW-0456">Lyase</keyword>
<evidence type="ECO:0000256" key="5">
    <source>
        <dbReference type="ARBA" id="ARBA00023239"/>
    </source>
</evidence>
<feature type="active site" description="Nucleophile" evidence="7">
    <location>
        <position position="117"/>
    </location>
</feature>
<dbReference type="GO" id="GO:0005829">
    <property type="term" value="C:cytosol"/>
    <property type="evidence" value="ECO:0007669"/>
    <property type="project" value="TreeGrafter"/>
</dbReference>
<keyword evidence="4" id="KW-0315">Glutamine amidotransferase</keyword>
<dbReference type="GO" id="GO:0004359">
    <property type="term" value="F:glutaminase activity"/>
    <property type="evidence" value="ECO:0007669"/>
    <property type="project" value="UniProtKB-EC"/>
</dbReference>
<evidence type="ECO:0000256" key="2">
    <source>
        <dbReference type="ARBA" id="ARBA00012918"/>
    </source>
</evidence>
<dbReference type="GO" id="GO:0042823">
    <property type="term" value="P:pyridoxal phosphate biosynthetic process"/>
    <property type="evidence" value="ECO:0007669"/>
    <property type="project" value="InterPro"/>
</dbReference>
<dbReference type="PANTHER" id="PTHR31559">
    <property type="entry name" value="PYRIDOXAL 5'-PHOSPHATE SYNTHASE SUBUNIT SNO"/>
    <property type="match status" value="1"/>
</dbReference>
<evidence type="ECO:0000256" key="8">
    <source>
        <dbReference type="PIRSR" id="PIRSR005639-2"/>
    </source>
</evidence>
<evidence type="ECO:0000256" key="3">
    <source>
        <dbReference type="ARBA" id="ARBA00022801"/>
    </source>
</evidence>
<dbReference type="HAMAP" id="MF_01615">
    <property type="entry name" value="PdxT"/>
    <property type="match status" value="1"/>
</dbReference>
<dbReference type="CDD" id="cd01749">
    <property type="entry name" value="GATase1_PB"/>
    <property type="match status" value="1"/>
</dbReference>
<evidence type="ECO:0000256" key="6">
    <source>
        <dbReference type="ARBA" id="ARBA00049534"/>
    </source>
</evidence>
<dbReference type="PANTHER" id="PTHR31559:SF0">
    <property type="entry name" value="PYRIDOXAL 5'-PHOSPHATE SYNTHASE SUBUNIT SNO1-RELATED"/>
    <property type="match status" value="1"/>
</dbReference>
<evidence type="ECO:0000313" key="10">
    <source>
        <dbReference type="EMBL" id="CAI9740693.1"/>
    </source>
</evidence>
<feature type="binding site" evidence="8">
    <location>
        <begin position="182"/>
        <end position="183"/>
    </location>
    <ligand>
        <name>L-glutamine</name>
        <dbReference type="ChEBI" id="CHEBI:58359"/>
    </ligand>
</feature>
<dbReference type="PROSITE" id="PS51130">
    <property type="entry name" value="PDXT_SNO_2"/>
    <property type="match status" value="1"/>
</dbReference>
<dbReference type="PROSITE" id="PS51273">
    <property type="entry name" value="GATASE_TYPE_1"/>
    <property type="match status" value="1"/>
</dbReference>
<feature type="active site" description="Charge relay system" evidence="7">
    <location>
        <position position="228"/>
    </location>
</feature>
<dbReference type="EMBL" id="OX597838">
    <property type="protein sequence ID" value="CAI9740693.1"/>
    <property type="molecule type" value="Genomic_DNA"/>
</dbReference>
<dbReference type="GO" id="GO:0008614">
    <property type="term" value="P:pyridoxine metabolic process"/>
    <property type="evidence" value="ECO:0007669"/>
    <property type="project" value="TreeGrafter"/>
</dbReference>
<dbReference type="SUPFAM" id="SSF52317">
    <property type="entry name" value="Class I glutamine amidotransferase-like"/>
    <property type="match status" value="1"/>
</dbReference>
<gene>
    <name evidence="10" type="ORF">OCTVUL_1B021692</name>
</gene>
<dbReference type="NCBIfam" id="TIGR03800">
    <property type="entry name" value="PLP_synth_Pdx2"/>
    <property type="match status" value="1"/>
</dbReference>
<keyword evidence="11" id="KW-1185">Reference proteome</keyword>
<protein>
    <recommendedName>
        <fullName evidence="2">glutaminase</fullName>
        <ecNumber evidence="2">3.5.1.2</ecNumber>
    </recommendedName>
</protein>
<feature type="region of interest" description="Disordered" evidence="9">
    <location>
        <begin position="1"/>
        <end position="22"/>
    </location>
</feature>
<evidence type="ECO:0000256" key="1">
    <source>
        <dbReference type="ARBA" id="ARBA00008345"/>
    </source>
</evidence>